<dbReference type="Proteomes" id="UP001597110">
    <property type="component" value="Unassembled WGS sequence"/>
</dbReference>
<reference evidence="2" key="1">
    <citation type="journal article" date="2019" name="Int. J. Syst. Evol. Microbiol.">
        <title>The Global Catalogue of Microorganisms (GCM) 10K type strain sequencing project: providing services to taxonomists for standard genome sequencing and annotation.</title>
        <authorList>
            <consortium name="The Broad Institute Genomics Platform"/>
            <consortium name="The Broad Institute Genome Sequencing Center for Infectious Disease"/>
            <person name="Wu L."/>
            <person name="Ma J."/>
        </authorList>
    </citation>
    <scope>NUCLEOTIDE SEQUENCE [LARGE SCALE GENOMIC DNA]</scope>
    <source>
        <strain evidence="2">CCUG 55585</strain>
    </source>
</reference>
<name>A0ABW2YCK5_9GAMM</name>
<gene>
    <name evidence="1" type="ORF">ACFQ0E_09835</name>
</gene>
<proteinExistence type="predicted"/>
<dbReference type="EMBL" id="JBHTIF010000001">
    <property type="protein sequence ID" value="MFD0725898.1"/>
    <property type="molecule type" value="Genomic_DNA"/>
</dbReference>
<evidence type="ECO:0000313" key="2">
    <source>
        <dbReference type="Proteomes" id="UP001597110"/>
    </source>
</evidence>
<comment type="caution">
    <text evidence="1">The sequence shown here is derived from an EMBL/GenBank/DDBJ whole genome shotgun (WGS) entry which is preliminary data.</text>
</comment>
<accession>A0ABW2YCK5</accession>
<organism evidence="1 2">
    <name type="scientific">Lysobacter brunescens</name>
    <dbReference type="NCBI Taxonomy" id="262323"/>
    <lineage>
        <taxon>Bacteria</taxon>
        <taxon>Pseudomonadati</taxon>
        <taxon>Pseudomonadota</taxon>
        <taxon>Gammaproteobacteria</taxon>
        <taxon>Lysobacterales</taxon>
        <taxon>Lysobacteraceae</taxon>
        <taxon>Lysobacter</taxon>
    </lineage>
</organism>
<protein>
    <submittedName>
        <fullName evidence="1">Uncharacterized protein</fullName>
    </submittedName>
</protein>
<keyword evidence="2" id="KW-1185">Reference proteome</keyword>
<evidence type="ECO:0000313" key="1">
    <source>
        <dbReference type="EMBL" id="MFD0725898.1"/>
    </source>
</evidence>
<sequence>MTASTRLLEDLRMSALEAGSIRALVEIIRNEIDEAQFNAFVVVSIFMEAFDLDLTQVRELPGAECLGGGAHTDDEINEIVWPHLEQWIESNRRKQQAR</sequence>